<reference evidence="2 3" key="1">
    <citation type="submission" date="2016-07" db="EMBL/GenBank/DDBJ databases">
        <title>Multiple horizontal gene transfer events from other fungi enriched the ability of initially mycotrophic Trichoderma (Ascomycota) to feed on dead plant biomass.</title>
        <authorList>
            <consortium name="DOE Joint Genome Institute"/>
            <person name="Aerts A."/>
            <person name="Atanasova L."/>
            <person name="Chenthamara K."/>
            <person name="Zhang J."/>
            <person name="Grujic M."/>
            <person name="Henrissat B."/>
            <person name="Kuo A."/>
            <person name="Salamov A."/>
            <person name="Lipzen A."/>
            <person name="Labutti K."/>
            <person name="Barry K."/>
            <person name="Miao Y."/>
            <person name="Rahimi M.J."/>
            <person name="Shen Q."/>
            <person name="Grigoriev I.V."/>
            <person name="Kubicek C.P."/>
            <person name="Druzhinina I.S."/>
        </authorList>
    </citation>
    <scope>NUCLEOTIDE SEQUENCE [LARGE SCALE GENOMIC DNA]</scope>
    <source>
        <strain evidence="2 3">CBS 433.97</strain>
    </source>
</reference>
<protein>
    <submittedName>
        <fullName evidence="2">Uncharacterized protein</fullName>
    </submittedName>
</protein>
<dbReference type="AlphaFoldDB" id="A0A2T3ZNL0"/>
<dbReference type="EMBL" id="KZ679256">
    <property type="protein sequence ID" value="PTB46390.1"/>
    <property type="molecule type" value="Genomic_DNA"/>
</dbReference>
<dbReference type="Proteomes" id="UP000240493">
    <property type="component" value="Unassembled WGS sequence"/>
</dbReference>
<sequence length="103" mass="11802">MPPCRRSRYMIRSVNNCLNSALPGPSPAMVLGQIESPHSKIRHRPNTVFYPPCVASYKSARVLCQRYNCQYHAIFPLIQALSLLSVLYLSCPLRFSIYIQLHH</sequence>
<keyword evidence="1" id="KW-0472">Membrane</keyword>
<evidence type="ECO:0000313" key="3">
    <source>
        <dbReference type="Proteomes" id="UP000240493"/>
    </source>
</evidence>
<feature type="transmembrane region" description="Helical" evidence="1">
    <location>
        <begin position="71"/>
        <end position="90"/>
    </location>
</feature>
<keyword evidence="1" id="KW-1133">Transmembrane helix</keyword>
<evidence type="ECO:0000313" key="2">
    <source>
        <dbReference type="EMBL" id="PTB46390.1"/>
    </source>
</evidence>
<keyword evidence="1" id="KW-0812">Transmembrane</keyword>
<organism evidence="2 3">
    <name type="scientific">Trichoderma asperellum (strain ATCC 204424 / CBS 433.97 / NBRC 101777)</name>
    <dbReference type="NCBI Taxonomy" id="1042311"/>
    <lineage>
        <taxon>Eukaryota</taxon>
        <taxon>Fungi</taxon>
        <taxon>Dikarya</taxon>
        <taxon>Ascomycota</taxon>
        <taxon>Pezizomycotina</taxon>
        <taxon>Sordariomycetes</taxon>
        <taxon>Hypocreomycetidae</taxon>
        <taxon>Hypocreales</taxon>
        <taxon>Hypocreaceae</taxon>
        <taxon>Trichoderma</taxon>
    </lineage>
</organism>
<name>A0A2T3ZNL0_TRIA4</name>
<keyword evidence="3" id="KW-1185">Reference proteome</keyword>
<proteinExistence type="predicted"/>
<accession>A0A2T3ZNL0</accession>
<evidence type="ECO:0000256" key="1">
    <source>
        <dbReference type="SAM" id="Phobius"/>
    </source>
</evidence>
<gene>
    <name evidence="2" type="ORF">M441DRAFT_214834</name>
</gene>